<dbReference type="AlphaFoldDB" id="A0A1L5PA20"/>
<protein>
    <submittedName>
        <fullName evidence="1">Uncharacterized protein</fullName>
    </submittedName>
</protein>
<accession>A0A1L5PA20</accession>
<organism evidence="1 2">
    <name type="scientific">Rhizobium etli 8C-3</name>
    <dbReference type="NCBI Taxonomy" id="538025"/>
    <lineage>
        <taxon>Bacteria</taxon>
        <taxon>Pseudomonadati</taxon>
        <taxon>Pseudomonadota</taxon>
        <taxon>Alphaproteobacteria</taxon>
        <taxon>Hyphomicrobiales</taxon>
        <taxon>Rhizobiaceae</taxon>
        <taxon>Rhizobium/Agrobacterium group</taxon>
        <taxon>Rhizobium</taxon>
    </lineage>
</organism>
<name>A0A1L5PA20_RHIET</name>
<geneLocation type="plasmid" evidence="2">
    <name>prsp8c3a</name>
</geneLocation>
<keyword evidence="1" id="KW-0614">Plasmid</keyword>
<reference evidence="1 2" key="1">
    <citation type="submission" date="2016-09" db="EMBL/GenBank/DDBJ databases">
        <title>The complete genome sequences of Rhizobium gallicum, symbiovars gallicum and phaseoli, symbionts associated to common bean (Phaseolus vulgaris).</title>
        <authorList>
            <person name="Bustos P."/>
            <person name="Santamaria R.I."/>
            <person name="Perez-Carrascal O.M."/>
            <person name="Juarez S."/>
            <person name="Lozano L."/>
            <person name="Martinez-Flores I."/>
            <person name="Martinez-Romero E."/>
            <person name="Cevallos M."/>
            <person name="Romero D."/>
            <person name="Davila G."/>
            <person name="Gonzalez V."/>
        </authorList>
    </citation>
    <scope>NUCLEOTIDE SEQUENCE [LARGE SCALE GENOMIC DNA]</scope>
    <source>
        <strain evidence="1 2">8C-3</strain>
        <plasmid evidence="2">Plasmid prsp8c3a</plasmid>
    </source>
</reference>
<sequence>MIESGSISRLQAILCNAGATFRGDPTYTGDGYHPSPWRACRPVYRRCGEGRRAGWADRRSAGPKAAEDGNILAERLARAAERPRSAGDLR</sequence>
<dbReference type="EMBL" id="CP017242">
    <property type="protein sequence ID" value="APO77029.1"/>
    <property type="molecule type" value="Genomic_DNA"/>
</dbReference>
<dbReference type="Proteomes" id="UP000185109">
    <property type="component" value="Plasmid pRsp8C3a"/>
</dbReference>
<proteinExistence type="predicted"/>
<evidence type="ECO:0000313" key="2">
    <source>
        <dbReference type="Proteomes" id="UP000185109"/>
    </source>
</evidence>
<gene>
    <name evidence="1" type="ORF">AM571_PA00143</name>
</gene>
<evidence type="ECO:0000313" key="1">
    <source>
        <dbReference type="EMBL" id="APO77029.1"/>
    </source>
</evidence>